<keyword evidence="5" id="KW-0804">Transcription</keyword>
<dbReference type="PANTHER" id="PTHR31839:SF39">
    <property type="entry name" value="CBF3 PROTEIN"/>
    <property type="match status" value="1"/>
</dbReference>
<evidence type="ECO:0000256" key="5">
    <source>
        <dbReference type="ARBA" id="ARBA00023163"/>
    </source>
</evidence>
<dbReference type="STRING" id="3635.A0A1U8JQ73"/>
<dbReference type="GO" id="GO:0003700">
    <property type="term" value="F:DNA-binding transcription factor activity"/>
    <property type="evidence" value="ECO:0007669"/>
    <property type="project" value="InterPro"/>
</dbReference>
<reference evidence="10" key="1">
    <citation type="journal article" date="2020" name="Nat. Genet.">
        <title>Genomic diversifications of five Gossypium allopolyploid species and their impact on cotton improvement.</title>
        <authorList>
            <person name="Chen Z.J."/>
            <person name="Sreedasyam A."/>
            <person name="Ando A."/>
            <person name="Song Q."/>
            <person name="De Santiago L.M."/>
            <person name="Hulse-Kemp A.M."/>
            <person name="Ding M."/>
            <person name="Ye W."/>
            <person name="Kirkbride R.C."/>
            <person name="Jenkins J."/>
            <person name="Plott C."/>
            <person name="Lovell J."/>
            <person name="Lin Y.M."/>
            <person name="Vaughn R."/>
            <person name="Liu B."/>
            <person name="Simpson S."/>
            <person name="Scheffler B.E."/>
            <person name="Wen L."/>
            <person name="Saski C.A."/>
            <person name="Grover C.E."/>
            <person name="Hu G."/>
            <person name="Conover J.L."/>
            <person name="Carlson J.W."/>
            <person name="Shu S."/>
            <person name="Boston L.B."/>
            <person name="Williams M."/>
            <person name="Peterson D.G."/>
            <person name="McGee K."/>
            <person name="Jones D.C."/>
            <person name="Wendel J.F."/>
            <person name="Stelly D.M."/>
            <person name="Grimwood J."/>
            <person name="Schmutz J."/>
        </authorList>
    </citation>
    <scope>NUCLEOTIDE SEQUENCE [LARGE SCALE GENOMIC DNA]</scope>
    <source>
        <strain evidence="10">cv. TM-1</strain>
    </source>
</reference>
<dbReference type="GO" id="GO:0003677">
    <property type="term" value="F:DNA binding"/>
    <property type="evidence" value="ECO:0007669"/>
    <property type="project" value="UniProtKB-KW"/>
</dbReference>
<evidence type="ECO:0000256" key="1">
    <source>
        <dbReference type="ARBA" id="ARBA00004123"/>
    </source>
</evidence>
<dbReference type="InterPro" id="IPR036955">
    <property type="entry name" value="AP2/ERF_dom_sf"/>
</dbReference>
<dbReference type="Pfam" id="PF00847">
    <property type="entry name" value="AP2"/>
    <property type="match status" value="1"/>
</dbReference>
<dbReference type="Gene3D" id="3.30.730.10">
    <property type="entry name" value="AP2/ERF domain"/>
    <property type="match status" value="1"/>
</dbReference>
<proteinExistence type="inferred from homology"/>
<dbReference type="RefSeq" id="XP_016690873.1">
    <property type="nucleotide sequence ID" value="XM_016835384.2"/>
</dbReference>
<dbReference type="SUPFAM" id="SSF54171">
    <property type="entry name" value="DNA-binding domain"/>
    <property type="match status" value="1"/>
</dbReference>
<feature type="compositionally biased region" description="Polar residues" evidence="8">
    <location>
        <begin position="22"/>
        <end position="31"/>
    </location>
</feature>
<sequence length="213" mass="23405">MKHISVLSSKDHENPCSAPEPGSSSGNVEVQSQKRKAGRKKFQETRHPIYKGVRRRNEKWVSEVREPNKKSRIWLGTFSSPVMAAKAYDAAALTLKGVSASLNFPDSAYALPRAKSSSIRDIQSAAMQAASEGFGGHAKALSPLPLLSSYPPPLPCSGSSKILFVDEEEVFNMPGILDSMAEGLILTPPAMQKGYYYWEDDLDDFLELNLWGD</sequence>
<evidence type="ECO:0000313" key="11">
    <source>
        <dbReference type="RefSeq" id="XP_016690873.1"/>
    </source>
</evidence>
<dbReference type="InterPro" id="IPR001471">
    <property type="entry name" value="AP2/ERF_dom"/>
</dbReference>
<organism evidence="10 11">
    <name type="scientific">Gossypium hirsutum</name>
    <name type="common">Upland cotton</name>
    <name type="synonym">Gossypium mexicanum</name>
    <dbReference type="NCBI Taxonomy" id="3635"/>
    <lineage>
        <taxon>Eukaryota</taxon>
        <taxon>Viridiplantae</taxon>
        <taxon>Streptophyta</taxon>
        <taxon>Embryophyta</taxon>
        <taxon>Tracheophyta</taxon>
        <taxon>Spermatophyta</taxon>
        <taxon>Magnoliopsida</taxon>
        <taxon>eudicotyledons</taxon>
        <taxon>Gunneridae</taxon>
        <taxon>Pentapetalae</taxon>
        <taxon>rosids</taxon>
        <taxon>malvids</taxon>
        <taxon>Malvales</taxon>
        <taxon>Malvaceae</taxon>
        <taxon>Malvoideae</taxon>
        <taxon>Gossypium</taxon>
    </lineage>
</organism>
<dbReference type="PRINTS" id="PR00367">
    <property type="entry name" value="ETHRSPELEMNT"/>
</dbReference>
<name>A0A1U8JQ73_GOSHI</name>
<evidence type="ECO:0000256" key="2">
    <source>
        <dbReference type="ARBA" id="ARBA00023015"/>
    </source>
</evidence>
<keyword evidence="4" id="KW-0010">Activator</keyword>
<protein>
    <submittedName>
        <fullName evidence="11">Dehydration-responsive element-binding protein 1F</fullName>
    </submittedName>
</protein>
<dbReference type="OrthoDB" id="676764at2759"/>
<evidence type="ECO:0000259" key="9">
    <source>
        <dbReference type="PROSITE" id="PS51032"/>
    </source>
</evidence>
<dbReference type="PaxDb" id="3635-A0A1U8JQ73"/>
<evidence type="ECO:0000256" key="3">
    <source>
        <dbReference type="ARBA" id="ARBA00023125"/>
    </source>
</evidence>
<dbReference type="AlphaFoldDB" id="A0A1U8JQ73"/>
<dbReference type="SMART" id="SM00380">
    <property type="entry name" value="AP2"/>
    <property type="match status" value="1"/>
</dbReference>
<keyword evidence="10" id="KW-1185">Reference proteome</keyword>
<feature type="domain" description="AP2/ERF" evidence="9">
    <location>
        <begin position="49"/>
        <end position="105"/>
    </location>
</feature>
<feature type="region of interest" description="Disordered" evidence="8">
    <location>
        <begin position="1"/>
        <end position="49"/>
    </location>
</feature>
<evidence type="ECO:0000256" key="6">
    <source>
        <dbReference type="ARBA" id="ARBA00023242"/>
    </source>
</evidence>
<dbReference type="GO" id="GO:0005634">
    <property type="term" value="C:nucleus"/>
    <property type="evidence" value="ECO:0007669"/>
    <property type="project" value="UniProtKB-SubCell"/>
</dbReference>
<dbReference type="PROSITE" id="PS51032">
    <property type="entry name" value="AP2_ERF"/>
    <property type="match status" value="1"/>
</dbReference>
<keyword evidence="6" id="KW-0539">Nucleus</keyword>
<comment type="similarity">
    <text evidence="7">Belongs to the AP2/ERF transcription factor family. ERF subfamily.</text>
</comment>
<dbReference type="KEGG" id="ghi:107908125"/>
<evidence type="ECO:0000313" key="10">
    <source>
        <dbReference type="Proteomes" id="UP000818029"/>
    </source>
</evidence>
<dbReference type="PANTHER" id="PTHR31839">
    <property type="entry name" value="DEHYDRATION-RESPONSIVE ELEMENT-BINDING PROTEIN 1D"/>
    <property type="match status" value="1"/>
</dbReference>
<gene>
    <name evidence="11" type="primary">LOC107908125</name>
</gene>
<evidence type="ECO:0000256" key="8">
    <source>
        <dbReference type="SAM" id="MobiDB-lite"/>
    </source>
</evidence>
<dbReference type="InterPro" id="IPR016177">
    <property type="entry name" value="DNA-bd_dom_sf"/>
</dbReference>
<accession>A0A1U8JQ73</accession>
<dbReference type="InterPro" id="IPR045277">
    <property type="entry name" value="DRE1A-I"/>
</dbReference>
<evidence type="ECO:0000256" key="7">
    <source>
        <dbReference type="ARBA" id="ARBA00024343"/>
    </source>
</evidence>
<dbReference type="GeneID" id="107908125"/>
<dbReference type="CDD" id="cd00018">
    <property type="entry name" value="AP2"/>
    <property type="match status" value="1"/>
</dbReference>
<dbReference type="Proteomes" id="UP000818029">
    <property type="component" value="Chromosome A04"/>
</dbReference>
<keyword evidence="3" id="KW-0238">DNA-binding</keyword>
<reference evidence="11" key="2">
    <citation type="submission" date="2025-08" db="UniProtKB">
        <authorList>
            <consortium name="RefSeq"/>
        </authorList>
    </citation>
    <scope>IDENTIFICATION</scope>
</reference>
<keyword evidence="2" id="KW-0805">Transcription regulation</keyword>
<evidence type="ECO:0000256" key="4">
    <source>
        <dbReference type="ARBA" id="ARBA00023159"/>
    </source>
</evidence>
<comment type="subcellular location">
    <subcellularLocation>
        <location evidence="1">Nucleus</location>
    </subcellularLocation>
</comment>